<reference evidence="1" key="1">
    <citation type="submission" date="2022-06" db="EMBL/GenBank/DDBJ databases">
        <title>Ornithinimicrobium JY.X270.</title>
        <authorList>
            <person name="Huang Y."/>
        </authorList>
    </citation>
    <scope>NUCLEOTIDE SEQUENCE</scope>
    <source>
        <strain evidence="1">JY.X270</strain>
    </source>
</reference>
<sequence length="62" mass="6954">MSQLDYLAAQSIAREREHNLQLSLRQDAADRARPVAPTARAHTPSWVHDALVHLHLAHATTH</sequence>
<dbReference type="RefSeq" id="WP_252620281.1">
    <property type="nucleotide sequence ID" value="NZ_CP099490.1"/>
</dbReference>
<dbReference type="EMBL" id="CP099490">
    <property type="protein sequence ID" value="USQ75810.1"/>
    <property type="molecule type" value="Genomic_DNA"/>
</dbReference>
<organism evidence="1 2">
    <name type="scientific">Ornithinimicrobium cryptoxanthini</name>
    <dbReference type="NCBI Taxonomy" id="2934161"/>
    <lineage>
        <taxon>Bacteria</taxon>
        <taxon>Bacillati</taxon>
        <taxon>Actinomycetota</taxon>
        <taxon>Actinomycetes</taxon>
        <taxon>Micrococcales</taxon>
        <taxon>Ornithinimicrobiaceae</taxon>
        <taxon>Ornithinimicrobium</taxon>
    </lineage>
</organism>
<protein>
    <submittedName>
        <fullName evidence="1">Uncharacterized protein</fullName>
    </submittedName>
</protein>
<keyword evidence="2" id="KW-1185">Reference proteome</keyword>
<proteinExistence type="predicted"/>
<dbReference type="Proteomes" id="UP001056535">
    <property type="component" value="Chromosome"/>
</dbReference>
<name>A0ABY4YH02_9MICO</name>
<gene>
    <name evidence="1" type="ORF">NF557_14550</name>
</gene>
<accession>A0ABY4YH02</accession>
<evidence type="ECO:0000313" key="2">
    <source>
        <dbReference type="Proteomes" id="UP001056535"/>
    </source>
</evidence>
<evidence type="ECO:0000313" key="1">
    <source>
        <dbReference type="EMBL" id="USQ75810.1"/>
    </source>
</evidence>